<keyword evidence="6 7" id="KW-0472">Membrane</keyword>
<comment type="caution">
    <text evidence="9">The sequence shown here is derived from an EMBL/GenBank/DDBJ whole genome shotgun (WGS) entry which is preliminary data.</text>
</comment>
<keyword evidence="2 7" id="KW-0813">Transport</keyword>
<dbReference type="AlphaFoldDB" id="A0A6B1DWP2"/>
<comment type="subcellular location">
    <subcellularLocation>
        <location evidence="1 7">Cell membrane</location>
        <topology evidence="1 7">Multi-pass membrane protein</topology>
    </subcellularLocation>
</comment>
<evidence type="ECO:0000256" key="5">
    <source>
        <dbReference type="ARBA" id="ARBA00022989"/>
    </source>
</evidence>
<dbReference type="EMBL" id="VXPY01000094">
    <property type="protein sequence ID" value="MYD91397.1"/>
    <property type="molecule type" value="Genomic_DNA"/>
</dbReference>
<name>A0A6B1DWP2_9CHLR</name>
<dbReference type="InterPro" id="IPR000515">
    <property type="entry name" value="MetI-like"/>
</dbReference>
<evidence type="ECO:0000259" key="8">
    <source>
        <dbReference type="PROSITE" id="PS50928"/>
    </source>
</evidence>
<reference evidence="9" key="1">
    <citation type="submission" date="2019-09" db="EMBL/GenBank/DDBJ databases">
        <title>Characterisation of the sponge microbiome using genome-centric metagenomics.</title>
        <authorList>
            <person name="Engelberts J.P."/>
            <person name="Robbins S.J."/>
            <person name="De Goeij J.M."/>
            <person name="Aranda M."/>
            <person name="Bell S.C."/>
            <person name="Webster N.S."/>
        </authorList>
    </citation>
    <scope>NUCLEOTIDE SEQUENCE</scope>
    <source>
        <strain evidence="9">SB0662_bin_9</strain>
    </source>
</reference>
<dbReference type="Gene3D" id="1.10.3720.10">
    <property type="entry name" value="MetI-like"/>
    <property type="match status" value="1"/>
</dbReference>
<sequence>MIPLVWMVSTSLKNAEELPLYPPIWIPDPIRWDNYVTAFVEGSLGGYLWNTVVVTVPSVIGAVLSNALIAYGFARVQWPGRDYVFAVVLATMILPDFVTFIPLYLIFRDLNWLNTYYPLILPIFLGSPFFIFLLRQFLMALPAELTDAAHVDGASELLIFLRIVIPLATPALAVVALFQFIGSWNDYFGPLIYLSDVDKYTISLGIANMESAYGFSNFAWIMAATCMSILPIILLFFFAQRTFIEGIALTGLKG</sequence>
<gene>
    <name evidence="9" type="ORF">F4Y08_13845</name>
</gene>
<dbReference type="Pfam" id="PF00528">
    <property type="entry name" value="BPD_transp_1"/>
    <property type="match status" value="1"/>
</dbReference>
<evidence type="ECO:0000256" key="7">
    <source>
        <dbReference type="RuleBase" id="RU363032"/>
    </source>
</evidence>
<dbReference type="InterPro" id="IPR035906">
    <property type="entry name" value="MetI-like_sf"/>
</dbReference>
<keyword evidence="4 7" id="KW-0812">Transmembrane</keyword>
<evidence type="ECO:0000256" key="6">
    <source>
        <dbReference type="ARBA" id="ARBA00023136"/>
    </source>
</evidence>
<evidence type="ECO:0000313" key="9">
    <source>
        <dbReference type="EMBL" id="MYD91397.1"/>
    </source>
</evidence>
<feature type="transmembrane region" description="Helical" evidence="7">
    <location>
        <begin position="218"/>
        <end position="239"/>
    </location>
</feature>
<evidence type="ECO:0000256" key="1">
    <source>
        <dbReference type="ARBA" id="ARBA00004651"/>
    </source>
</evidence>
<organism evidence="9">
    <name type="scientific">Caldilineaceae bacterium SB0662_bin_9</name>
    <dbReference type="NCBI Taxonomy" id="2605258"/>
    <lineage>
        <taxon>Bacteria</taxon>
        <taxon>Bacillati</taxon>
        <taxon>Chloroflexota</taxon>
        <taxon>Caldilineae</taxon>
        <taxon>Caldilineales</taxon>
        <taxon>Caldilineaceae</taxon>
    </lineage>
</organism>
<dbReference type="GO" id="GO:0005886">
    <property type="term" value="C:plasma membrane"/>
    <property type="evidence" value="ECO:0007669"/>
    <property type="project" value="UniProtKB-SubCell"/>
</dbReference>
<dbReference type="SUPFAM" id="SSF161098">
    <property type="entry name" value="MetI-like"/>
    <property type="match status" value="1"/>
</dbReference>
<feature type="domain" description="ABC transmembrane type-1" evidence="8">
    <location>
        <begin position="48"/>
        <end position="239"/>
    </location>
</feature>
<proteinExistence type="inferred from homology"/>
<feature type="transmembrane region" description="Helical" evidence="7">
    <location>
        <begin position="159"/>
        <end position="181"/>
    </location>
</feature>
<evidence type="ECO:0000256" key="4">
    <source>
        <dbReference type="ARBA" id="ARBA00022692"/>
    </source>
</evidence>
<keyword evidence="3" id="KW-1003">Cell membrane</keyword>
<evidence type="ECO:0000256" key="2">
    <source>
        <dbReference type="ARBA" id="ARBA00022448"/>
    </source>
</evidence>
<feature type="transmembrane region" description="Helical" evidence="7">
    <location>
        <begin position="83"/>
        <end position="107"/>
    </location>
</feature>
<feature type="transmembrane region" description="Helical" evidence="7">
    <location>
        <begin position="47"/>
        <end position="71"/>
    </location>
</feature>
<accession>A0A6B1DWP2</accession>
<dbReference type="PANTHER" id="PTHR43744:SF8">
    <property type="entry name" value="SN-GLYCEROL-3-PHOSPHATE TRANSPORT SYSTEM PERMEASE PROTEIN UGPE"/>
    <property type="match status" value="1"/>
</dbReference>
<protein>
    <submittedName>
        <fullName evidence="9">Carbohydrate ABC transporter permease</fullName>
    </submittedName>
</protein>
<feature type="transmembrane region" description="Helical" evidence="7">
    <location>
        <begin position="119"/>
        <end position="138"/>
    </location>
</feature>
<evidence type="ECO:0000256" key="3">
    <source>
        <dbReference type="ARBA" id="ARBA00022475"/>
    </source>
</evidence>
<dbReference type="CDD" id="cd06261">
    <property type="entry name" value="TM_PBP2"/>
    <property type="match status" value="1"/>
</dbReference>
<dbReference type="GO" id="GO:0055085">
    <property type="term" value="P:transmembrane transport"/>
    <property type="evidence" value="ECO:0007669"/>
    <property type="project" value="InterPro"/>
</dbReference>
<dbReference type="PANTHER" id="PTHR43744">
    <property type="entry name" value="ABC TRANSPORTER PERMEASE PROTEIN MG189-RELATED-RELATED"/>
    <property type="match status" value="1"/>
</dbReference>
<comment type="similarity">
    <text evidence="7">Belongs to the binding-protein-dependent transport system permease family.</text>
</comment>
<dbReference type="PROSITE" id="PS50928">
    <property type="entry name" value="ABC_TM1"/>
    <property type="match status" value="1"/>
</dbReference>
<keyword evidence="5 7" id="KW-1133">Transmembrane helix</keyword>